<evidence type="ECO:0000256" key="1">
    <source>
        <dbReference type="SAM" id="MobiDB-lite"/>
    </source>
</evidence>
<dbReference type="Pfam" id="PF10539">
    <property type="entry name" value="Dev_Cell_Death"/>
    <property type="match status" value="1"/>
</dbReference>
<evidence type="ECO:0000313" key="3">
    <source>
        <dbReference type="EMBL" id="MED6219144.1"/>
    </source>
</evidence>
<evidence type="ECO:0000259" key="2">
    <source>
        <dbReference type="PROSITE" id="PS51222"/>
    </source>
</evidence>
<protein>
    <recommendedName>
        <fullName evidence="2">DCD domain-containing protein</fullName>
    </recommendedName>
</protein>
<evidence type="ECO:0000313" key="4">
    <source>
        <dbReference type="Proteomes" id="UP001341840"/>
    </source>
</evidence>
<organism evidence="3 4">
    <name type="scientific">Stylosanthes scabra</name>
    <dbReference type="NCBI Taxonomy" id="79078"/>
    <lineage>
        <taxon>Eukaryota</taxon>
        <taxon>Viridiplantae</taxon>
        <taxon>Streptophyta</taxon>
        <taxon>Embryophyta</taxon>
        <taxon>Tracheophyta</taxon>
        <taxon>Spermatophyta</taxon>
        <taxon>Magnoliopsida</taxon>
        <taxon>eudicotyledons</taxon>
        <taxon>Gunneridae</taxon>
        <taxon>Pentapetalae</taxon>
        <taxon>rosids</taxon>
        <taxon>fabids</taxon>
        <taxon>Fabales</taxon>
        <taxon>Fabaceae</taxon>
        <taxon>Papilionoideae</taxon>
        <taxon>50 kb inversion clade</taxon>
        <taxon>dalbergioids sensu lato</taxon>
        <taxon>Dalbergieae</taxon>
        <taxon>Pterocarpus clade</taxon>
        <taxon>Stylosanthes</taxon>
    </lineage>
</organism>
<reference evidence="3 4" key="1">
    <citation type="journal article" date="2023" name="Plants (Basel)">
        <title>Bridging the Gap: Combining Genomics and Transcriptomics Approaches to Understand Stylosanthes scabra, an Orphan Legume from the Brazilian Caatinga.</title>
        <authorList>
            <person name="Ferreira-Neto J.R.C."/>
            <person name="da Silva M.D."/>
            <person name="Binneck E."/>
            <person name="de Melo N.F."/>
            <person name="da Silva R.H."/>
            <person name="de Melo A.L.T.M."/>
            <person name="Pandolfi V."/>
            <person name="Bustamante F.O."/>
            <person name="Brasileiro-Vidal A.C."/>
            <person name="Benko-Iseppon A.M."/>
        </authorList>
    </citation>
    <scope>NUCLEOTIDE SEQUENCE [LARGE SCALE GENOMIC DNA]</scope>
    <source>
        <tissue evidence="3">Leaves</tissue>
    </source>
</reference>
<name>A0ABU6ZA47_9FABA</name>
<comment type="caution">
    <text evidence="3">The sequence shown here is derived from an EMBL/GenBank/DDBJ whole genome shotgun (WGS) entry which is preliminary data.</text>
</comment>
<dbReference type="Proteomes" id="UP001341840">
    <property type="component" value="Unassembled WGS sequence"/>
</dbReference>
<dbReference type="PANTHER" id="PTHR46444">
    <property type="entry name" value="DCD (DEVELOPMENT AND CELL DEATH) DOMAIN PROTEIN-RELATED"/>
    <property type="match status" value="1"/>
</dbReference>
<proteinExistence type="predicted"/>
<dbReference type="InterPro" id="IPR013989">
    <property type="entry name" value="Dev_and_cell_death_domain"/>
</dbReference>
<gene>
    <name evidence="3" type="ORF">PIB30_033073</name>
</gene>
<dbReference type="PROSITE" id="PS51222">
    <property type="entry name" value="DCD"/>
    <property type="match status" value="1"/>
</dbReference>
<accession>A0ABU6ZA47</accession>
<dbReference type="EMBL" id="JASCZI010272008">
    <property type="protein sequence ID" value="MED6219144.1"/>
    <property type="molecule type" value="Genomic_DNA"/>
</dbReference>
<feature type="domain" description="DCD" evidence="2">
    <location>
        <begin position="14"/>
        <end position="144"/>
    </location>
</feature>
<feature type="region of interest" description="Disordered" evidence="1">
    <location>
        <begin position="863"/>
        <end position="886"/>
    </location>
</feature>
<dbReference type="PANTHER" id="PTHR46444:SF9">
    <property type="entry name" value="DCD (DEVELOPMENT AND CELL DEATH) DOMAIN PROTEIN"/>
    <property type="match status" value="1"/>
</dbReference>
<feature type="region of interest" description="Disordered" evidence="1">
    <location>
        <begin position="941"/>
        <end position="971"/>
    </location>
</feature>
<keyword evidence="4" id="KW-1185">Reference proteome</keyword>
<dbReference type="SMART" id="SM00767">
    <property type="entry name" value="DCD"/>
    <property type="match status" value="1"/>
</dbReference>
<sequence>MGFYDKHNNAAGKQPDYGAIFMSNSATKRESFKKGLFGLPSSAIEFVEQIKAGMILFLFEYEKRQLHGVFKACSDGGMNIVPNAFSSLMTQYPAQVKFIPIWECKPLSQSVFKHAIIENYFSANKFNFGLSEKQVRELLHLFSVRRLDPEVPERPLSRTKELKSESYPMGKSGRSVDHGMHIECVKDEQGVGAGMSPVMQYKFQGDSLQYYGEAEFGFNASDGAVNKQGRPAEFSVDTPSGYAGNYMALHDDFGYAMHEKEHFMDIHCGPTLSSGYSRRLSDKVRVHGDRMLSTTSRLSEELRKTGQSMTFSDDNLDLHHSSVNPTDFYGKPELDHNSLVQNQLRPTSGMIQPIQQQINNSRATCGGGVSKSTLLYDPDYSLGPSHLEHNSLAQNHFRPTSAKIQPVDSCATHGDVGSKSAFLYDPEYPGFNFSRSSSRRINNGPNSILESALPNSCGMNSLSNQTCLMPPELNDMNRCHDGYDFLDHGLYGRDRDCLPFNVARKAGQVAAESVAYDTHNGIPSLKSSSSLVPPSDIGISDRVDKIFSLFQNHKSYVANDVHPMPSRANLDHGITLEKDNESFIPDTPWASEGYFQAHYDDSLVNEYDTECYSDSQNRSFGYPKKKSSVFSRLSFMQDVNKIEKRNKASNGGYGVDTSVDQVMEMVHQSHYQWTLPRKPKPLVKHSKTESLKDKTPIITSRIKSDCSLKDKTPIISSKMKRDCSLKDKTQMISPKTKRDCSERSTNDVSMDLTAASGGNTNKALVVDFKRRSQVRKFNDDSEIKSSNESAKGENAVLEVPKRRKLIRPNFSKNSTPDDRGIDLSMPQNSQVPFSHESYNLNNVSENGCDLIKMEDNLKTDAEGQNFNGSERASSHAKGFVSGEGVRANDGTAQPECLENTINLTAASASCKAQNCHIQKGLPMMDSIESCAECQKCVNQPHSEDRSSHAKGFVSRGGVRARDGTAAGSDGSECLKNIKNPNGTNMDEEMLEDGGSSFTIEDKNRSECIQNSGQAASETSSHVTKASQVMDIMKPVSSNEAAQDPLCLDHHVDKTVCAGRGIDTDKEIPKDGDPSLIIEAKDGSGSSQHAGNKNQLFIARRACV</sequence>